<feature type="transmembrane region" description="Helical" evidence="1">
    <location>
        <begin position="86"/>
        <end position="104"/>
    </location>
</feature>
<keyword evidence="1" id="KW-0812">Transmembrane</keyword>
<dbReference type="InterPro" id="IPR022553">
    <property type="entry name" value="DUF2645"/>
</dbReference>
<evidence type="ECO:0000313" key="3">
    <source>
        <dbReference type="Proteomes" id="UP000040578"/>
    </source>
</evidence>
<feature type="transmembrane region" description="Helical" evidence="1">
    <location>
        <begin position="14"/>
        <end position="32"/>
    </location>
</feature>
<evidence type="ECO:0000256" key="1">
    <source>
        <dbReference type="SAM" id="Phobius"/>
    </source>
</evidence>
<evidence type="ECO:0000313" key="2">
    <source>
        <dbReference type="EMBL" id="CND90998.1"/>
    </source>
</evidence>
<reference evidence="2 3" key="1">
    <citation type="submission" date="2015-03" db="EMBL/GenBank/DDBJ databases">
        <authorList>
            <consortium name="Pathogen Informatics"/>
            <person name="Murphy D."/>
        </authorList>
    </citation>
    <scope>NUCLEOTIDE SEQUENCE [LARGE SCALE GENOMIC DNA]</scope>
    <source>
        <strain evidence="3">type strain: CIP110231</strain>
    </source>
</reference>
<name>A0ABM9S1M6_9GAMM</name>
<keyword evidence="3" id="KW-1185">Reference proteome</keyword>
<proteinExistence type="predicted"/>
<dbReference type="Proteomes" id="UP000040578">
    <property type="component" value="Unassembled WGS sequence"/>
</dbReference>
<dbReference type="RefSeq" id="WP_049596523.1">
    <property type="nucleotide sequence ID" value="NZ_CPYD01000001.1"/>
</dbReference>
<comment type="caution">
    <text evidence="2">The sequence shown here is derived from an EMBL/GenBank/DDBJ whole genome shotgun (WGS) entry which is preliminary data.</text>
</comment>
<keyword evidence="1" id="KW-1133">Transmembrane helix</keyword>
<accession>A0ABM9S1M6</accession>
<dbReference type="EMBL" id="CPYD01000001">
    <property type="protein sequence ID" value="CND90998.1"/>
    <property type="molecule type" value="Genomic_DNA"/>
</dbReference>
<sequence length="110" mass="12524">MNSFNLVCKLLKPLLPLYYIGCVFAIFLLSFLDSDSMSGNDATLSLCGTITDANGESIRDFAIPFTFILMFPLIIHLIISLKNKKYVPPILAVLLIIYWWWSFFGQYLSC</sequence>
<feature type="transmembrane region" description="Helical" evidence="1">
    <location>
        <begin position="61"/>
        <end position="79"/>
    </location>
</feature>
<dbReference type="Pfam" id="PF10840">
    <property type="entry name" value="DUF2645"/>
    <property type="match status" value="1"/>
</dbReference>
<keyword evidence="1" id="KW-0472">Membrane</keyword>
<organism evidence="2 3">
    <name type="scientific">Yersinia nurmii</name>
    <dbReference type="NCBI Taxonomy" id="685706"/>
    <lineage>
        <taxon>Bacteria</taxon>
        <taxon>Pseudomonadati</taxon>
        <taxon>Pseudomonadota</taxon>
        <taxon>Gammaproteobacteria</taxon>
        <taxon>Enterobacterales</taxon>
        <taxon>Yersiniaceae</taxon>
        <taxon>Yersinia</taxon>
    </lineage>
</organism>
<protein>
    <submittedName>
        <fullName evidence="2">Protein of uncharacterized function (DUF2645)</fullName>
    </submittedName>
</protein>
<gene>
    <name evidence="2" type="ORF">ERS137967_00269</name>
</gene>